<dbReference type="GO" id="GO:0005524">
    <property type="term" value="F:ATP binding"/>
    <property type="evidence" value="ECO:0007669"/>
    <property type="project" value="InterPro"/>
</dbReference>
<dbReference type="Pfam" id="PF10283">
    <property type="entry name" value="zf-CCHH"/>
    <property type="match status" value="2"/>
</dbReference>
<dbReference type="SUPFAM" id="SSF56091">
    <property type="entry name" value="DNA ligase/mRNA capping enzyme, catalytic domain"/>
    <property type="match status" value="1"/>
</dbReference>
<keyword evidence="11" id="KW-1185">Reference proteome</keyword>
<evidence type="ECO:0000256" key="3">
    <source>
        <dbReference type="ARBA" id="ARBA00022705"/>
    </source>
</evidence>
<dbReference type="Pfam" id="PF01068">
    <property type="entry name" value="DNA_ligase_A_M"/>
    <property type="match status" value="1"/>
</dbReference>
<dbReference type="GO" id="GO:0006260">
    <property type="term" value="P:DNA replication"/>
    <property type="evidence" value="ECO:0007669"/>
    <property type="project" value="UniProtKB-KW"/>
</dbReference>
<evidence type="ECO:0000256" key="2">
    <source>
        <dbReference type="ARBA" id="ARBA00022598"/>
    </source>
</evidence>
<evidence type="ECO:0000256" key="5">
    <source>
        <dbReference type="ARBA" id="ARBA00023204"/>
    </source>
</evidence>
<dbReference type="InterPro" id="IPR029319">
    <property type="entry name" value="DNA_ligase_OB"/>
</dbReference>
<comment type="caution">
    <text evidence="10">The sequence shown here is derived from an EMBL/GenBank/DDBJ whole genome shotgun (WGS) entry which is preliminary data.</text>
</comment>
<dbReference type="GO" id="GO:0006281">
    <property type="term" value="P:DNA repair"/>
    <property type="evidence" value="ECO:0007669"/>
    <property type="project" value="UniProtKB-KW"/>
</dbReference>
<reference evidence="10 11" key="1">
    <citation type="submission" date="2024-01" db="EMBL/GenBank/DDBJ databases">
        <title>The genome of the rayed Mediterranean limpet Patella caerulea (Linnaeus, 1758).</title>
        <authorList>
            <person name="Anh-Thu Weber A."/>
            <person name="Halstead-Nussloch G."/>
        </authorList>
    </citation>
    <scope>NUCLEOTIDE SEQUENCE [LARGE SCALE GENOMIC DNA]</scope>
    <source>
        <strain evidence="10">AATW-2023a</strain>
        <tissue evidence="10">Whole specimen</tissue>
    </source>
</reference>
<evidence type="ECO:0000259" key="9">
    <source>
        <dbReference type="PROSITE" id="PS50966"/>
    </source>
</evidence>
<evidence type="ECO:0000256" key="6">
    <source>
        <dbReference type="PROSITE-ProRule" id="PRU00325"/>
    </source>
</evidence>
<dbReference type="Gene3D" id="3.30.1490.70">
    <property type="match status" value="1"/>
</dbReference>
<sequence>MAAASIARSRCAFWNKCYRKNKAHLKEYIHPGDSDEEDMDTTTSKTKTDVKDDDTEMKDVSKPSTSDNSTKRKAHDISDDEDDEVMGISKTKKVKTTNEKPTVSTSAAAETPPVLKFVSQKEKCKYWNKCYRKEKQHRIEFLHPGDDIPDEKMDKDEAEHKTRGKSKEPINALMDDQTVEFDSGYKLTRKGDNYTCTCNTWKGLSDPIAERTCKHLKEYLGEEFENNRVADAKPKKKVIKQHINVSLLLAHKYDEKVNDPVGWWMSEKLDGVRAFWNGRCFYSRLGNCFIAPHWFTKDLPTDMHLDGELFGGRGKFQSTVKIVKNQECDDWKKVKYHVFDAPNLEKEPFEKRYEAIKEYFDSNDLKYAVLCEQTKCKGKDHIKEEMKRILALSGEGLMIRQPKSKYDRSRSKTLLKIKKFHDAEARVIGYKPGTGRFHNATGALLVEMANGKQFYVGSGLSDADRRKPPKKGTIITYKFQEYTNSGTPRFPSYIGIRIDMTEPKDVILPPKPTD</sequence>
<dbReference type="CDD" id="cd08041">
    <property type="entry name" value="OBF_kDNA_ligase_like"/>
    <property type="match status" value="1"/>
</dbReference>
<accession>A0AAN8JF01</accession>
<dbReference type="NCBIfam" id="NF006592">
    <property type="entry name" value="PRK09125.1"/>
    <property type="match status" value="1"/>
</dbReference>
<feature type="domain" description="ATP-dependent DNA ligase family profile" evidence="8">
    <location>
        <begin position="339"/>
        <end position="419"/>
    </location>
</feature>
<dbReference type="InterPro" id="IPR050326">
    <property type="entry name" value="NAD_dep_DNA_ligaseB"/>
</dbReference>
<keyword evidence="6" id="KW-0862">Zinc</keyword>
<dbReference type="Pfam" id="PF14743">
    <property type="entry name" value="DNA_ligase_OB_2"/>
    <property type="match status" value="1"/>
</dbReference>
<dbReference type="InterPro" id="IPR019406">
    <property type="entry name" value="APLF_PBZ"/>
</dbReference>
<dbReference type="EMBL" id="JAZGQO010000011">
    <property type="protein sequence ID" value="KAK6174531.1"/>
    <property type="molecule type" value="Genomic_DNA"/>
</dbReference>
<proteinExistence type="predicted"/>
<comment type="cofactor">
    <cofactor evidence="1">
        <name>a divalent metal cation</name>
        <dbReference type="ChEBI" id="CHEBI:60240"/>
    </cofactor>
</comment>
<dbReference type="PANTHER" id="PTHR47810:SF1">
    <property type="entry name" value="DNA LIGASE B"/>
    <property type="match status" value="1"/>
</dbReference>
<dbReference type="Proteomes" id="UP001347796">
    <property type="component" value="Unassembled WGS sequence"/>
</dbReference>
<evidence type="ECO:0000313" key="10">
    <source>
        <dbReference type="EMBL" id="KAK6174531.1"/>
    </source>
</evidence>
<dbReference type="PANTHER" id="PTHR47810">
    <property type="entry name" value="DNA LIGASE"/>
    <property type="match status" value="1"/>
</dbReference>
<dbReference type="GO" id="GO:0006310">
    <property type="term" value="P:DNA recombination"/>
    <property type="evidence" value="ECO:0007669"/>
    <property type="project" value="InterPro"/>
</dbReference>
<evidence type="ECO:0000256" key="4">
    <source>
        <dbReference type="ARBA" id="ARBA00022763"/>
    </source>
</evidence>
<dbReference type="AlphaFoldDB" id="A0AAN8JF01"/>
<dbReference type="GO" id="GO:0003910">
    <property type="term" value="F:DNA ligase (ATP) activity"/>
    <property type="evidence" value="ECO:0007669"/>
    <property type="project" value="InterPro"/>
</dbReference>
<feature type="region of interest" description="Disordered" evidence="7">
    <location>
        <begin position="27"/>
        <end position="107"/>
    </location>
</feature>
<feature type="domain" description="SWIM-type" evidence="9">
    <location>
        <begin position="185"/>
        <end position="224"/>
    </location>
</feature>
<keyword evidence="5" id="KW-0234">DNA repair</keyword>
<evidence type="ECO:0000256" key="7">
    <source>
        <dbReference type="SAM" id="MobiDB-lite"/>
    </source>
</evidence>
<evidence type="ECO:0000259" key="8">
    <source>
        <dbReference type="PROSITE" id="PS50160"/>
    </source>
</evidence>
<keyword evidence="6" id="KW-0863">Zinc-finger</keyword>
<evidence type="ECO:0008006" key="12">
    <source>
        <dbReference type="Google" id="ProtNLM"/>
    </source>
</evidence>
<protein>
    <recommendedName>
        <fullName evidence="12">DNA ligase</fullName>
    </recommendedName>
</protein>
<keyword evidence="2" id="KW-0436">Ligase</keyword>
<dbReference type="Gene3D" id="3.30.470.30">
    <property type="entry name" value="DNA ligase/mRNA capping enzyme"/>
    <property type="match status" value="1"/>
</dbReference>
<keyword evidence="6" id="KW-0479">Metal-binding</keyword>
<dbReference type="SUPFAM" id="SSF50249">
    <property type="entry name" value="Nucleic acid-binding proteins"/>
    <property type="match status" value="1"/>
</dbReference>
<dbReference type="GO" id="GO:0008270">
    <property type="term" value="F:zinc ion binding"/>
    <property type="evidence" value="ECO:0007669"/>
    <property type="project" value="UniProtKB-KW"/>
</dbReference>
<organism evidence="10 11">
    <name type="scientific">Patella caerulea</name>
    <name type="common">Rayed Mediterranean limpet</name>
    <dbReference type="NCBI Taxonomy" id="87958"/>
    <lineage>
        <taxon>Eukaryota</taxon>
        <taxon>Metazoa</taxon>
        <taxon>Spiralia</taxon>
        <taxon>Lophotrochozoa</taxon>
        <taxon>Mollusca</taxon>
        <taxon>Gastropoda</taxon>
        <taxon>Patellogastropoda</taxon>
        <taxon>Patelloidea</taxon>
        <taxon>Patellidae</taxon>
        <taxon>Patella</taxon>
    </lineage>
</organism>
<gene>
    <name evidence="10" type="ORF">SNE40_017788</name>
</gene>
<dbReference type="InterPro" id="IPR007527">
    <property type="entry name" value="Znf_SWIM"/>
</dbReference>
<keyword evidence="4" id="KW-0227">DNA damage</keyword>
<evidence type="ECO:0000256" key="1">
    <source>
        <dbReference type="ARBA" id="ARBA00001968"/>
    </source>
</evidence>
<dbReference type="InterPro" id="IPR012310">
    <property type="entry name" value="DNA_ligase_ATP-dep_cent"/>
</dbReference>
<dbReference type="InterPro" id="IPR012340">
    <property type="entry name" value="NA-bd_OB-fold"/>
</dbReference>
<evidence type="ECO:0000313" key="11">
    <source>
        <dbReference type="Proteomes" id="UP001347796"/>
    </source>
</evidence>
<dbReference type="PROSITE" id="PS50160">
    <property type="entry name" value="DNA_LIGASE_A3"/>
    <property type="match status" value="1"/>
</dbReference>
<name>A0AAN8JF01_PATCE</name>
<keyword evidence="3" id="KW-0235">DNA replication</keyword>
<dbReference type="CDD" id="cd07896">
    <property type="entry name" value="Adenylation_kDNA_ligase_like"/>
    <property type="match status" value="1"/>
</dbReference>
<dbReference type="PROSITE" id="PS50966">
    <property type="entry name" value="ZF_SWIM"/>
    <property type="match status" value="1"/>
</dbReference>
<dbReference type="Gene3D" id="2.40.50.140">
    <property type="entry name" value="Nucleic acid-binding proteins"/>
    <property type="match status" value="1"/>
</dbReference>